<organism evidence="1 2">
    <name type="scientific">Rhizophagus irregularis (strain DAOM 181602 / DAOM 197198 / MUCL 43194)</name>
    <name type="common">Arbuscular mycorrhizal fungus</name>
    <name type="synonym">Glomus intraradices</name>
    <dbReference type="NCBI Taxonomy" id="747089"/>
    <lineage>
        <taxon>Eukaryota</taxon>
        <taxon>Fungi</taxon>
        <taxon>Fungi incertae sedis</taxon>
        <taxon>Mucoromycota</taxon>
        <taxon>Glomeromycotina</taxon>
        <taxon>Glomeromycetes</taxon>
        <taxon>Glomerales</taxon>
        <taxon>Glomeraceae</taxon>
        <taxon>Rhizophagus</taxon>
    </lineage>
</organism>
<reference evidence="1 2" key="2">
    <citation type="journal article" date="2018" name="New Phytol.">
        <title>High intraspecific genome diversity in the model arbuscular mycorrhizal symbiont Rhizophagus irregularis.</title>
        <authorList>
            <person name="Chen E.C.H."/>
            <person name="Morin E."/>
            <person name="Beaudet D."/>
            <person name="Noel J."/>
            <person name="Yildirir G."/>
            <person name="Ndikumana S."/>
            <person name="Charron P."/>
            <person name="St-Onge C."/>
            <person name="Giorgi J."/>
            <person name="Kruger M."/>
            <person name="Marton T."/>
            <person name="Ropars J."/>
            <person name="Grigoriev I.V."/>
            <person name="Hainaut M."/>
            <person name="Henrissat B."/>
            <person name="Roux C."/>
            <person name="Martin F."/>
            <person name="Corradi N."/>
        </authorList>
    </citation>
    <scope>NUCLEOTIDE SEQUENCE [LARGE SCALE GENOMIC DNA]</scope>
    <source>
        <strain evidence="1 2">DAOM 197198</strain>
    </source>
</reference>
<dbReference type="PANTHER" id="PTHR14187:SF5">
    <property type="entry name" value="HEAT SHOCK 70 KDA PROTEIN 12A"/>
    <property type="match status" value="1"/>
</dbReference>
<dbReference type="Gene3D" id="3.30.420.40">
    <property type="match status" value="1"/>
</dbReference>
<dbReference type="PANTHER" id="PTHR14187">
    <property type="entry name" value="ALPHA KINASE/ELONGATION FACTOR 2 KINASE"/>
    <property type="match status" value="1"/>
</dbReference>
<comment type="caution">
    <text evidence="1">The sequence shown here is derived from an EMBL/GenBank/DDBJ whole genome shotgun (WGS) entry which is preliminary data.</text>
</comment>
<gene>
    <name evidence="1" type="ORF">GLOIN_2v1784221</name>
</gene>
<evidence type="ECO:0008006" key="3">
    <source>
        <dbReference type="Google" id="ProtNLM"/>
    </source>
</evidence>
<reference evidence="1 2" key="1">
    <citation type="journal article" date="2013" name="Proc. Natl. Acad. Sci. U.S.A.">
        <title>Genome of an arbuscular mycorrhizal fungus provides insight into the oldest plant symbiosis.</title>
        <authorList>
            <person name="Tisserant E."/>
            <person name="Malbreil M."/>
            <person name="Kuo A."/>
            <person name="Kohler A."/>
            <person name="Symeonidi A."/>
            <person name="Balestrini R."/>
            <person name="Charron P."/>
            <person name="Duensing N."/>
            <person name="Frei Dit Frey N."/>
            <person name="Gianinazzi-Pearson V."/>
            <person name="Gilbert L.B."/>
            <person name="Handa Y."/>
            <person name="Herr J.R."/>
            <person name="Hijri M."/>
            <person name="Koul R."/>
            <person name="Kawaguchi M."/>
            <person name="Krajinski F."/>
            <person name="Lammers P.J."/>
            <person name="Masclaux F.G."/>
            <person name="Murat C."/>
            <person name="Morin E."/>
            <person name="Ndikumana S."/>
            <person name="Pagni M."/>
            <person name="Petitpierre D."/>
            <person name="Requena N."/>
            <person name="Rosikiewicz P."/>
            <person name="Riley R."/>
            <person name="Saito K."/>
            <person name="San Clemente H."/>
            <person name="Shapiro H."/>
            <person name="van Tuinen D."/>
            <person name="Becard G."/>
            <person name="Bonfante P."/>
            <person name="Paszkowski U."/>
            <person name="Shachar-Hill Y.Y."/>
            <person name="Tuskan G.A."/>
            <person name="Young P.W."/>
            <person name="Sanders I.R."/>
            <person name="Henrissat B."/>
            <person name="Rensing S.A."/>
            <person name="Grigoriev I.V."/>
            <person name="Corradi N."/>
            <person name="Roux C."/>
            <person name="Martin F."/>
        </authorList>
    </citation>
    <scope>NUCLEOTIDE SEQUENCE [LARGE SCALE GENOMIC DNA]</scope>
    <source>
        <strain evidence="1 2">DAOM 197198</strain>
    </source>
</reference>
<sequence>MDLQEIKILVAIDFGTTYSSFAYVSKENPENIIINSSWPGREGCYKTPTVLKYNESYTQVISWGNSALPDYMVDNSEERSHPIKLFKLHLLNLRKKELPWMPPQLNYKKAIEDYLTQMQILIKSTLERKWPAISFPQQVGLILTIPSESPHYMKAMRECVYNAGFLTTLNSANLEFITEQEAVVLHCLSVVKDHNLHSGDSFLVADCGDDTVDIILRKFPQNNKLDEITKRVGNPCGSKSVDKEFLHFIGRKVGFGALGKLKKYEYGQLQHLVQQFFCSRIKFKFNEDPKKFRTLKLKLQQYCPSLMQYVSGGNKEQMEEAGWIVKLDFESVKVMFDPVVDRVIKLIDDQLNDAKKRCRAIFLVGEFSESPYLLSRVREAFIDQVPIISVPEFPTVAVVRGAITYGLNVKPIHDLSDEATSVHRIYGMSALREFNISDGCRRRVVENWKIAN</sequence>
<evidence type="ECO:0000313" key="1">
    <source>
        <dbReference type="EMBL" id="POG63286.1"/>
    </source>
</evidence>
<proteinExistence type="predicted"/>
<dbReference type="EMBL" id="AUPC02000271">
    <property type="protein sequence ID" value="POG63286.1"/>
    <property type="molecule type" value="Genomic_DNA"/>
</dbReference>
<dbReference type="Proteomes" id="UP000018888">
    <property type="component" value="Unassembled WGS sequence"/>
</dbReference>
<keyword evidence="2" id="KW-1185">Reference proteome</keyword>
<dbReference type="AlphaFoldDB" id="A0A2P4PD23"/>
<dbReference type="VEuPathDB" id="FungiDB:RhiirFUN_008307"/>
<dbReference type="InterPro" id="IPR043129">
    <property type="entry name" value="ATPase_NBD"/>
</dbReference>
<dbReference type="SUPFAM" id="SSF53067">
    <property type="entry name" value="Actin-like ATPase domain"/>
    <property type="match status" value="2"/>
</dbReference>
<accession>A0A2P4PD23</accession>
<name>A0A2P4PD23_RHIID</name>
<evidence type="ECO:0000313" key="2">
    <source>
        <dbReference type="Proteomes" id="UP000018888"/>
    </source>
</evidence>
<protein>
    <recommendedName>
        <fullName evidence="3">Actin-like ATPase domain-containing protein</fullName>
    </recommendedName>
</protein>